<keyword evidence="8" id="KW-0539">Nucleus</keyword>
<comment type="subcellular location">
    <subcellularLocation>
        <location evidence="2">Cytoplasm</location>
    </subcellularLocation>
    <subcellularLocation>
        <location evidence="1">Nucleus</location>
    </subcellularLocation>
</comment>
<reference evidence="10" key="1">
    <citation type="submission" date="2020-10" db="EMBL/GenBank/DDBJ databases">
        <authorList>
            <person name="Kikuchi T."/>
        </authorList>
    </citation>
    <scope>NUCLEOTIDE SEQUENCE</scope>
    <source>
        <strain evidence="10">NKZ352</strain>
    </source>
</reference>
<evidence type="ECO:0000256" key="2">
    <source>
        <dbReference type="ARBA" id="ARBA00004496"/>
    </source>
</evidence>
<dbReference type="SUPFAM" id="SSF53335">
    <property type="entry name" value="S-adenosyl-L-methionine-dependent methyltransferases"/>
    <property type="match status" value="1"/>
</dbReference>
<keyword evidence="6" id="KW-0808">Transferase</keyword>
<dbReference type="AlphaFoldDB" id="A0A8S1GSR2"/>
<dbReference type="GO" id="GO:0005737">
    <property type="term" value="C:cytoplasm"/>
    <property type="evidence" value="ECO:0007669"/>
    <property type="project" value="UniProtKB-SubCell"/>
</dbReference>
<dbReference type="InterPro" id="IPR019410">
    <property type="entry name" value="Methyltransf_16"/>
</dbReference>
<dbReference type="Pfam" id="PF10294">
    <property type="entry name" value="Methyltransf_16"/>
    <property type="match status" value="1"/>
</dbReference>
<evidence type="ECO:0000256" key="6">
    <source>
        <dbReference type="ARBA" id="ARBA00022679"/>
    </source>
</evidence>
<dbReference type="PANTHER" id="PTHR14614">
    <property type="entry name" value="HEPATOCELLULAR CARCINOMA-ASSOCIATED ANTIGEN"/>
    <property type="match status" value="1"/>
</dbReference>
<evidence type="ECO:0000256" key="1">
    <source>
        <dbReference type="ARBA" id="ARBA00004123"/>
    </source>
</evidence>
<evidence type="ECO:0000256" key="8">
    <source>
        <dbReference type="ARBA" id="ARBA00023242"/>
    </source>
</evidence>
<dbReference type="GO" id="GO:0032259">
    <property type="term" value="P:methylation"/>
    <property type="evidence" value="ECO:0007669"/>
    <property type="project" value="UniProtKB-KW"/>
</dbReference>
<dbReference type="Gene3D" id="3.40.50.150">
    <property type="entry name" value="Vaccinia Virus protein VP39"/>
    <property type="match status" value="1"/>
</dbReference>
<evidence type="ECO:0000256" key="4">
    <source>
        <dbReference type="ARBA" id="ARBA00022490"/>
    </source>
</evidence>
<name>A0A8S1GSR2_9PELO</name>
<keyword evidence="7" id="KW-0949">S-adenosyl-L-methionine</keyword>
<comment type="similarity">
    <text evidence="9">Belongs to the methyltransferase superfamily. METTL18 family.</text>
</comment>
<accession>A0A8S1GSR2</accession>
<dbReference type="GO" id="GO:0005634">
    <property type="term" value="C:nucleus"/>
    <property type="evidence" value="ECO:0007669"/>
    <property type="project" value="UniProtKB-SubCell"/>
</dbReference>
<dbReference type="PANTHER" id="PTHR14614:SF39">
    <property type="entry name" value="HISTIDINE PROTEIN METHYLTRANSFERASE 1 HOMOLOG"/>
    <property type="match status" value="1"/>
</dbReference>
<evidence type="ECO:0000256" key="9">
    <source>
        <dbReference type="ARBA" id="ARBA00038126"/>
    </source>
</evidence>
<protein>
    <recommendedName>
        <fullName evidence="3">protein-histidine N-methyltransferase</fullName>
        <ecNumber evidence="3">2.1.1.85</ecNumber>
    </recommendedName>
</protein>
<dbReference type="EMBL" id="CAJGYM010000003">
    <property type="protein sequence ID" value="CAD6185934.1"/>
    <property type="molecule type" value="Genomic_DNA"/>
</dbReference>
<evidence type="ECO:0000313" key="10">
    <source>
        <dbReference type="EMBL" id="CAD6185934.1"/>
    </source>
</evidence>
<dbReference type="GO" id="GO:0018064">
    <property type="term" value="F:protein-L-histidine N-tele-methyltransferase activity"/>
    <property type="evidence" value="ECO:0007669"/>
    <property type="project" value="UniProtKB-EC"/>
</dbReference>
<organism evidence="10 11">
    <name type="scientific">Caenorhabditis auriculariae</name>
    <dbReference type="NCBI Taxonomy" id="2777116"/>
    <lineage>
        <taxon>Eukaryota</taxon>
        <taxon>Metazoa</taxon>
        <taxon>Ecdysozoa</taxon>
        <taxon>Nematoda</taxon>
        <taxon>Chromadorea</taxon>
        <taxon>Rhabditida</taxon>
        <taxon>Rhabditina</taxon>
        <taxon>Rhabditomorpha</taxon>
        <taxon>Rhabditoidea</taxon>
        <taxon>Rhabditidae</taxon>
        <taxon>Peloderinae</taxon>
        <taxon>Caenorhabditis</taxon>
    </lineage>
</organism>
<keyword evidence="5" id="KW-0489">Methyltransferase</keyword>
<dbReference type="OrthoDB" id="407325at2759"/>
<gene>
    <name evidence="10" type="ORF">CAUJ_LOCUS1853</name>
</gene>
<evidence type="ECO:0000256" key="3">
    <source>
        <dbReference type="ARBA" id="ARBA00012533"/>
    </source>
</evidence>
<comment type="caution">
    <text evidence="10">The sequence shown here is derived from an EMBL/GenBank/DDBJ whole genome shotgun (WGS) entry which is preliminary data.</text>
</comment>
<sequence length="230" mass="26397">MRTCRGRILKILSPAGIYENLSAADDDQFEGEIRQMEYSDLEPHVYEGGFKVWESTGDMMDYLENNSDRVQGTNLLELGCGSAMPAIFSVMLGAKTATIQDFNRSVIQCYTEKNILLNNCDPRRFTMVFCDWKSVPEMPQFKKKFYDLIISSETIYNTSDYPAFHAALDHCLSDQGVVWLAGKIFYFGVGGSYPDFLDYINLENKFVVTNMKTIDAPITRFFIEMRRKHL</sequence>
<evidence type="ECO:0000313" key="11">
    <source>
        <dbReference type="Proteomes" id="UP000835052"/>
    </source>
</evidence>
<dbReference type="EC" id="2.1.1.85" evidence="3"/>
<proteinExistence type="inferred from homology"/>
<evidence type="ECO:0000256" key="5">
    <source>
        <dbReference type="ARBA" id="ARBA00022603"/>
    </source>
</evidence>
<keyword evidence="11" id="KW-1185">Reference proteome</keyword>
<dbReference type="Proteomes" id="UP000835052">
    <property type="component" value="Unassembled WGS sequence"/>
</dbReference>
<keyword evidence="4" id="KW-0963">Cytoplasm</keyword>
<evidence type="ECO:0000256" key="7">
    <source>
        <dbReference type="ARBA" id="ARBA00022691"/>
    </source>
</evidence>
<dbReference type="InterPro" id="IPR029063">
    <property type="entry name" value="SAM-dependent_MTases_sf"/>
</dbReference>